<keyword evidence="3 6" id="KW-1133">Transmembrane helix</keyword>
<accession>A0A0U4YU81</accession>
<dbReference type="InterPro" id="IPR049326">
    <property type="entry name" value="Rhodopsin_dom_fungi"/>
</dbReference>
<feature type="transmembrane region" description="Helical" evidence="6">
    <location>
        <begin position="88"/>
        <end position="110"/>
    </location>
</feature>
<evidence type="ECO:0000256" key="5">
    <source>
        <dbReference type="ARBA" id="ARBA00038359"/>
    </source>
</evidence>
<gene>
    <name evidence="8" type="ORF">ASPCAL00037</name>
</gene>
<feature type="transmembrane region" description="Helical" evidence="6">
    <location>
        <begin position="122"/>
        <end position="143"/>
    </location>
</feature>
<dbReference type="OMA" id="WILYAVM"/>
<evidence type="ECO:0000256" key="6">
    <source>
        <dbReference type="SAM" id="Phobius"/>
    </source>
</evidence>
<keyword evidence="9" id="KW-1185">Reference proteome</keyword>
<evidence type="ECO:0000259" key="7">
    <source>
        <dbReference type="Pfam" id="PF20684"/>
    </source>
</evidence>
<evidence type="ECO:0000313" key="8">
    <source>
        <dbReference type="EMBL" id="CEL00437.1"/>
    </source>
</evidence>
<dbReference type="OrthoDB" id="3897607at2759"/>
<feature type="transmembrane region" description="Helical" evidence="6">
    <location>
        <begin position="12"/>
        <end position="32"/>
    </location>
</feature>
<organism evidence="8 9">
    <name type="scientific">Aspergillus calidoustus</name>
    <dbReference type="NCBI Taxonomy" id="454130"/>
    <lineage>
        <taxon>Eukaryota</taxon>
        <taxon>Fungi</taxon>
        <taxon>Dikarya</taxon>
        <taxon>Ascomycota</taxon>
        <taxon>Pezizomycotina</taxon>
        <taxon>Eurotiomycetes</taxon>
        <taxon>Eurotiomycetidae</taxon>
        <taxon>Eurotiales</taxon>
        <taxon>Aspergillaceae</taxon>
        <taxon>Aspergillus</taxon>
        <taxon>Aspergillus subgen. Nidulantes</taxon>
    </lineage>
</organism>
<dbReference type="PANTHER" id="PTHR33048:SF140">
    <property type="entry name" value="ATPASE, PUTATIVE (EUROFUNG)-RELATED"/>
    <property type="match status" value="1"/>
</dbReference>
<keyword evidence="2 6" id="KW-0812">Transmembrane</keyword>
<evidence type="ECO:0000256" key="1">
    <source>
        <dbReference type="ARBA" id="ARBA00004141"/>
    </source>
</evidence>
<evidence type="ECO:0000256" key="4">
    <source>
        <dbReference type="ARBA" id="ARBA00023136"/>
    </source>
</evidence>
<protein>
    <recommendedName>
        <fullName evidence="7">Rhodopsin domain-containing protein</fullName>
    </recommendedName>
</protein>
<keyword evidence="4 6" id="KW-0472">Membrane</keyword>
<evidence type="ECO:0000256" key="3">
    <source>
        <dbReference type="ARBA" id="ARBA00022989"/>
    </source>
</evidence>
<dbReference type="PANTHER" id="PTHR33048">
    <property type="entry name" value="PTH11-LIKE INTEGRAL MEMBRANE PROTEIN (AFU_ORTHOLOGUE AFUA_5G11245)"/>
    <property type="match status" value="1"/>
</dbReference>
<proteinExistence type="inferred from homology"/>
<feature type="domain" description="Rhodopsin" evidence="7">
    <location>
        <begin position="26"/>
        <end position="267"/>
    </location>
</feature>
<reference evidence="9" key="1">
    <citation type="journal article" date="2016" name="Genome Announc.">
        <title>Draft genome sequences of fungus Aspergillus calidoustus.</title>
        <authorList>
            <person name="Horn F."/>
            <person name="Linde J."/>
            <person name="Mattern D.J."/>
            <person name="Walther G."/>
            <person name="Guthke R."/>
            <person name="Scherlach K."/>
            <person name="Martin K."/>
            <person name="Brakhage A.A."/>
            <person name="Petzke L."/>
            <person name="Valiante V."/>
        </authorList>
    </citation>
    <scope>NUCLEOTIDE SEQUENCE [LARGE SCALE GENOMIC DNA]</scope>
    <source>
        <strain evidence="9">SF006504</strain>
    </source>
</reference>
<sequence>MLGGRSESLVIVIAVMLAVSLATVCLRCFVRVRVTRKFGCDDGLMVLAMVFNLAFAICGIVGATFGIGRRRAYFATRPDDYQRALLCWWLGQIFYILTTTTMRQSIVILLFRFTLQRIHKIVLWIVSILSLAVGIIFLFFTIFQCSPVDYYWKRLTARGSCIDIDVLIDIVYFYSAVAAACDLTIGLLPAFLIRRLRASLGTKAAIAVILGIGCVASAAVIVRIPFLESLKSAEILHATSQVAIWSNIEASLGITAGSLAPLRPLCRNLSTSCSVLKPKLALARIKSFQLPRKRRKVEVQPVPATNGVVSQVSDVERGLNVNDAQP</sequence>
<feature type="transmembrane region" description="Helical" evidence="6">
    <location>
        <begin position="205"/>
        <end position="226"/>
    </location>
</feature>
<dbReference type="Proteomes" id="UP000054771">
    <property type="component" value="Unassembled WGS sequence"/>
</dbReference>
<dbReference type="InterPro" id="IPR052337">
    <property type="entry name" value="SAT4-like"/>
</dbReference>
<dbReference type="Pfam" id="PF20684">
    <property type="entry name" value="Fung_rhodopsin"/>
    <property type="match status" value="1"/>
</dbReference>
<comment type="subcellular location">
    <subcellularLocation>
        <location evidence="1">Membrane</location>
        <topology evidence="1">Multi-pass membrane protein</topology>
    </subcellularLocation>
</comment>
<feature type="transmembrane region" description="Helical" evidence="6">
    <location>
        <begin position="44"/>
        <end position="68"/>
    </location>
</feature>
<feature type="transmembrane region" description="Helical" evidence="6">
    <location>
        <begin position="172"/>
        <end position="193"/>
    </location>
</feature>
<evidence type="ECO:0000256" key="2">
    <source>
        <dbReference type="ARBA" id="ARBA00022692"/>
    </source>
</evidence>
<dbReference type="EMBL" id="CDMC01000001">
    <property type="protein sequence ID" value="CEL00437.1"/>
    <property type="molecule type" value="Genomic_DNA"/>
</dbReference>
<evidence type="ECO:0000313" key="9">
    <source>
        <dbReference type="Proteomes" id="UP000054771"/>
    </source>
</evidence>
<dbReference type="GO" id="GO:0016020">
    <property type="term" value="C:membrane"/>
    <property type="evidence" value="ECO:0007669"/>
    <property type="project" value="UniProtKB-SubCell"/>
</dbReference>
<comment type="similarity">
    <text evidence="5">Belongs to the SAT4 family.</text>
</comment>
<name>A0A0U4YU81_ASPCI</name>
<dbReference type="AlphaFoldDB" id="A0A0U4YU81"/>